<comment type="caution">
    <text evidence="3">The sequence shown here is derived from an EMBL/GenBank/DDBJ whole genome shotgun (WGS) entry which is preliminary data.</text>
</comment>
<dbReference type="EMBL" id="JACJJC010000016">
    <property type="protein sequence ID" value="MBM6704708.1"/>
    <property type="molecule type" value="Genomic_DNA"/>
</dbReference>
<feature type="domain" description="Arylsulfotransferase N-terminal" evidence="2">
    <location>
        <begin position="43"/>
        <end position="132"/>
    </location>
</feature>
<dbReference type="PANTHER" id="PTHR35340:SF10">
    <property type="entry name" value="CYTOPLASMIC PROTEIN"/>
    <property type="match status" value="1"/>
</dbReference>
<evidence type="ECO:0000259" key="2">
    <source>
        <dbReference type="Pfam" id="PF17425"/>
    </source>
</evidence>
<dbReference type="Pfam" id="PF05935">
    <property type="entry name" value="Arylsulfotrans"/>
    <property type="match status" value="1"/>
</dbReference>
<dbReference type="Gene3D" id="2.60.40.3100">
    <property type="entry name" value="Arylsulphate sulphotransferase monomer, N-terminal domain"/>
    <property type="match status" value="1"/>
</dbReference>
<dbReference type="Proteomes" id="UP000715095">
    <property type="component" value="Unassembled WGS sequence"/>
</dbReference>
<dbReference type="InterPro" id="IPR035391">
    <property type="entry name" value="Arylsulfotran_N"/>
</dbReference>
<organism evidence="3 4">
    <name type="scientific">Sutterella massiliensis</name>
    <dbReference type="NCBI Taxonomy" id="1816689"/>
    <lineage>
        <taxon>Bacteria</taxon>
        <taxon>Pseudomonadati</taxon>
        <taxon>Pseudomonadota</taxon>
        <taxon>Betaproteobacteria</taxon>
        <taxon>Burkholderiales</taxon>
        <taxon>Sutterellaceae</taxon>
        <taxon>Sutterella</taxon>
    </lineage>
</organism>
<evidence type="ECO:0000256" key="1">
    <source>
        <dbReference type="SAM" id="SignalP"/>
    </source>
</evidence>
<feature type="signal peptide" evidence="1">
    <location>
        <begin position="1"/>
        <end position="23"/>
    </location>
</feature>
<reference evidence="3 4" key="1">
    <citation type="journal article" date="2021" name="Sci. Rep.">
        <title>The distribution of antibiotic resistance genes in chicken gut microbiota commensals.</title>
        <authorList>
            <person name="Juricova H."/>
            <person name="Matiasovicova J."/>
            <person name="Kubasova T."/>
            <person name="Cejkova D."/>
            <person name="Rychlik I."/>
        </authorList>
    </citation>
    <scope>NUCLEOTIDE SEQUENCE [LARGE SCALE GENOMIC DNA]</scope>
    <source>
        <strain evidence="3 4">An829</strain>
    </source>
</reference>
<dbReference type="RefSeq" id="WP_205103919.1">
    <property type="nucleotide sequence ID" value="NZ_JACJJC010000016.1"/>
</dbReference>
<dbReference type="InterPro" id="IPR038477">
    <property type="entry name" value="ASST_N_sf"/>
</dbReference>
<name>A0ABS2DVF9_9BURK</name>
<feature type="chain" id="PRO_5045677136" evidence="1">
    <location>
        <begin position="24"/>
        <end position="612"/>
    </location>
</feature>
<dbReference type="Pfam" id="PF17425">
    <property type="entry name" value="Arylsulfotran_N"/>
    <property type="match status" value="1"/>
</dbReference>
<evidence type="ECO:0000313" key="3">
    <source>
        <dbReference type="EMBL" id="MBM6704708.1"/>
    </source>
</evidence>
<dbReference type="InterPro" id="IPR053143">
    <property type="entry name" value="Arylsulfate_ST"/>
</dbReference>
<sequence length="612" mass="67945">MKLKLVPTAAALAASLMMGAALASGGASGPTVQVEVQGKIGEVIVNPYNIAPLTAVIRNGGYVIEDAHVRVVPKKGGQEIAYDVNNAELKTHAGIPVFGLYPDYANQVEVSYTRIFQGKKEQFKETYTIRTAPVYMEMNGSVNTKSAFLDVDVKHVDKKYGDRLYLVNNLVPKPPKASRAVWNNPTGGALEWSYGPQNGIVDTKGEVRWYLLPNLDMYDPESIYKSGIMMGFQQGADGLLTWGYGQRYVKYDLMGREVFNRRLPANYSDFSHALDRAQNGHYFIRAASADLRRADNKRVHTVRDVIAEVDENGRAVDEFRLFDILDPYRDNVIKTLDQGAVCLNIDASQAGKTLSAEDLAKQEASDTFGDIAGVGPGRNWAHVNSVDYDPNDDSIVISSRHQSSVIKIGRDKKVKWILGTPTGWKDQFKDKVLTPVDKDGKPLKCADNQCEGGFDWTWTQHTGWIIDSKTDKDVLFLTVFDNGDGRGLEQPPLPDMKYSRAVVYKVDQKKMTVQQVWEYGKDRGNEWYSPVTSLTKYMDDKDSIMVYSATAGMGAAPSKDKAGNAKAASAHPYIMEFDWGKTTPAVEIRINDAMGYQAMPISVESAFNYKIK</sequence>
<evidence type="ECO:0000313" key="4">
    <source>
        <dbReference type="Proteomes" id="UP000715095"/>
    </source>
</evidence>
<gene>
    <name evidence="3" type="ORF">H6A60_09460</name>
</gene>
<keyword evidence="1" id="KW-0732">Signal</keyword>
<dbReference type="PANTHER" id="PTHR35340">
    <property type="entry name" value="PQQ ENZYME REPEAT PROTEIN-RELATED"/>
    <property type="match status" value="1"/>
</dbReference>
<dbReference type="InterPro" id="IPR010262">
    <property type="entry name" value="Arylsulfotransferase_bact"/>
</dbReference>
<keyword evidence="4" id="KW-1185">Reference proteome</keyword>
<proteinExistence type="predicted"/>
<accession>A0ABS2DVF9</accession>
<protein>
    <submittedName>
        <fullName evidence="3">Aryl-sulfate sulfotransferase</fullName>
    </submittedName>
</protein>